<protein>
    <recommendedName>
        <fullName evidence="3">STAS domain-containing protein</fullName>
    </recommendedName>
</protein>
<evidence type="ECO:0008006" key="3">
    <source>
        <dbReference type="Google" id="ProtNLM"/>
    </source>
</evidence>
<dbReference type="AlphaFoldDB" id="A0A1I5ILV9"/>
<evidence type="ECO:0000313" key="2">
    <source>
        <dbReference type="Proteomes" id="UP000183642"/>
    </source>
</evidence>
<accession>A0A1I5ILV9</accession>
<keyword evidence="2" id="KW-1185">Reference proteome</keyword>
<name>A0A1I5ILV9_9ACTN</name>
<dbReference type="Proteomes" id="UP000183642">
    <property type="component" value="Unassembled WGS sequence"/>
</dbReference>
<proteinExistence type="predicted"/>
<gene>
    <name evidence="1" type="ORF">SAMN05660359_04729</name>
</gene>
<organism evidence="1 2">
    <name type="scientific">Geodermatophilus obscurus</name>
    <dbReference type="NCBI Taxonomy" id="1861"/>
    <lineage>
        <taxon>Bacteria</taxon>
        <taxon>Bacillati</taxon>
        <taxon>Actinomycetota</taxon>
        <taxon>Actinomycetes</taxon>
        <taxon>Geodermatophilales</taxon>
        <taxon>Geodermatophilaceae</taxon>
        <taxon>Geodermatophilus</taxon>
    </lineage>
</organism>
<reference evidence="2" key="1">
    <citation type="submission" date="2016-10" db="EMBL/GenBank/DDBJ databases">
        <authorList>
            <person name="Varghese N."/>
            <person name="Submissions S."/>
        </authorList>
    </citation>
    <scope>NUCLEOTIDE SEQUENCE [LARGE SCALE GENOMIC DNA]</scope>
    <source>
        <strain evidence="2">DSM 43161</strain>
    </source>
</reference>
<evidence type="ECO:0000313" key="1">
    <source>
        <dbReference type="EMBL" id="SFO61608.1"/>
    </source>
</evidence>
<dbReference type="EMBL" id="FOWE01000016">
    <property type="protein sequence ID" value="SFO61608.1"/>
    <property type="molecule type" value="Genomic_DNA"/>
</dbReference>
<sequence length="72" mass="7720">MRTDRTTGTVCVRGFLDRVGAEALCRVVTALGQLGHRQVVVQLGSSTVADDALALLTDLARRMPAGDRLVLR</sequence>